<dbReference type="Proteomes" id="UP000053732">
    <property type="component" value="Unassembled WGS sequence"/>
</dbReference>
<gene>
    <name evidence="1" type="ORF">PCAMFM013_S006g000056</name>
</gene>
<keyword evidence="2" id="KW-1185">Reference proteome</keyword>
<dbReference type="AlphaFoldDB" id="A0A0G4P5B6"/>
<proteinExistence type="predicted"/>
<organism evidence="1 2">
    <name type="scientific">Penicillium camemberti (strain FM 013)</name>
    <dbReference type="NCBI Taxonomy" id="1429867"/>
    <lineage>
        <taxon>Eukaryota</taxon>
        <taxon>Fungi</taxon>
        <taxon>Dikarya</taxon>
        <taxon>Ascomycota</taxon>
        <taxon>Pezizomycotina</taxon>
        <taxon>Eurotiomycetes</taxon>
        <taxon>Eurotiomycetidae</taxon>
        <taxon>Eurotiales</taxon>
        <taxon>Aspergillaceae</taxon>
        <taxon>Penicillium</taxon>
    </lineage>
</organism>
<evidence type="ECO:0000313" key="2">
    <source>
        <dbReference type="Proteomes" id="UP000053732"/>
    </source>
</evidence>
<reference evidence="1 2" key="1">
    <citation type="journal article" date="2014" name="Nat. Commun.">
        <title>Multiple recent horizontal transfers of a large genomic region in cheese making fungi.</title>
        <authorList>
            <person name="Cheeseman K."/>
            <person name="Ropars J."/>
            <person name="Renault P."/>
            <person name="Dupont J."/>
            <person name="Gouzy J."/>
            <person name="Branca A."/>
            <person name="Abraham A.L."/>
            <person name="Ceppi M."/>
            <person name="Conseiller E."/>
            <person name="Debuchy R."/>
            <person name="Malagnac F."/>
            <person name="Goarin A."/>
            <person name="Silar P."/>
            <person name="Lacoste S."/>
            <person name="Sallet E."/>
            <person name="Bensimon A."/>
            <person name="Giraud T."/>
            <person name="Brygoo Y."/>
        </authorList>
    </citation>
    <scope>NUCLEOTIDE SEQUENCE [LARGE SCALE GENOMIC DNA]</scope>
    <source>
        <strain evidence="2">FM 013</strain>
    </source>
</reference>
<dbReference type="EMBL" id="HG793139">
    <property type="protein sequence ID" value="CRL21516.1"/>
    <property type="molecule type" value="Genomic_DNA"/>
</dbReference>
<accession>A0A0G4P5B6</accession>
<sequence length="158" mass="17976">MDRMTGSAHQSGSSLPWRQQWVLPGGLDCLGLALGEFRMLEVPFSYSGSYWEFKVSIRGDRFCGYRSLYAGDTHPRSTATHQMQYSRWAVQAVTMTCRLQGRYAGGRDPCRLGIRPSVDQVESSPDQRGKREKEAKRTLVFWRNLSLSFFGSPFPLLD</sequence>
<name>A0A0G4P5B6_PENC3</name>
<protein>
    <submittedName>
        <fullName evidence="1">Str. FM013</fullName>
    </submittedName>
</protein>
<evidence type="ECO:0000313" key="1">
    <source>
        <dbReference type="EMBL" id="CRL21516.1"/>
    </source>
</evidence>